<evidence type="ECO:0000313" key="2">
    <source>
        <dbReference type="EMBL" id="MCF5628662.1"/>
    </source>
</evidence>
<name>A0A9Q4A1V1_PSESX</name>
<feature type="region of interest" description="Disordered" evidence="1">
    <location>
        <begin position="1"/>
        <end position="42"/>
    </location>
</feature>
<evidence type="ECO:0000313" key="3">
    <source>
        <dbReference type="Proteomes" id="UP000814010"/>
    </source>
</evidence>
<accession>A0A9Q4A1V1</accession>
<sequence length="53" mass="5967">MRHKSVAHRTLPIGRRASRTAYRRGASAQYSGRKVPVQSNTAQATRQIISQFL</sequence>
<gene>
    <name evidence="2" type="ORF">GIV53_04950</name>
</gene>
<protein>
    <recommendedName>
        <fullName evidence="4">DUF1534 domain-containing protein</fullName>
    </recommendedName>
</protein>
<organism evidence="2 3">
    <name type="scientific">Pseudomonas syringae</name>
    <dbReference type="NCBI Taxonomy" id="317"/>
    <lineage>
        <taxon>Bacteria</taxon>
        <taxon>Pseudomonadati</taxon>
        <taxon>Pseudomonadota</taxon>
        <taxon>Gammaproteobacteria</taxon>
        <taxon>Pseudomonadales</taxon>
        <taxon>Pseudomonadaceae</taxon>
        <taxon>Pseudomonas</taxon>
    </lineage>
</organism>
<evidence type="ECO:0000256" key="1">
    <source>
        <dbReference type="SAM" id="MobiDB-lite"/>
    </source>
</evidence>
<evidence type="ECO:0008006" key="4">
    <source>
        <dbReference type="Google" id="ProtNLM"/>
    </source>
</evidence>
<dbReference type="AlphaFoldDB" id="A0A9Q4A1V1"/>
<comment type="caution">
    <text evidence="2">The sequence shown here is derived from an EMBL/GenBank/DDBJ whole genome shotgun (WGS) entry which is preliminary data.</text>
</comment>
<proteinExistence type="predicted"/>
<reference evidence="2" key="1">
    <citation type="submission" date="2019-11" db="EMBL/GenBank/DDBJ databases">
        <title>Epiphytic Pseudomonas syringae from cherry orchards.</title>
        <authorList>
            <person name="Hulin M.T."/>
        </authorList>
    </citation>
    <scope>NUCLEOTIDE SEQUENCE</scope>
    <source>
        <strain evidence="2">PA-2-5E</strain>
    </source>
</reference>
<dbReference type="EMBL" id="WKAE01000031">
    <property type="protein sequence ID" value="MCF5628662.1"/>
    <property type="molecule type" value="Genomic_DNA"/>
</dbReference>
<dbReference type="Proteomes" id="UP000814010">
    <property type="component" value="Unassembled WGS sequence"/>
</dbReference>